<dbReference type="PANTHER" id="PTHR38591">
    <property type="entry name" value="HYDROLASE"/>
    <property type="match status" value="1"/>
</dbReference>
<proteinExistence type="predicted"/>
<sequence>MGKLSKLSRLLIAVLFILLAVALVASISNSQNNNLGSTVRYIEALVFDNGYNDATTADEGAMSQQPFGRGFSASNPQNLGNTSDPNYVISFPEDHGAHESFDIEWWYLTANLQDEVGNIYGLQWTLFRFRNPNNEAREQGQTNVSTGSEPFNSDDTIKTPSSDWNNQHIYMAHASVHSASQHWFSEKFARGNVGNAGAETTPFKLFIDDWQWQSPTPGLLPATLAFNARLISDSTNISGISYLDVQLNLSNTGPYILQGQNGYSIKSANGKHASHYYSAPFIQVDGKFTMSDELLLSRVSEQYAPMKKSTEDETKTDDLLKHIAVKGNAWFDQEWTSQLFDQATLGWDWLSLHLDNGDKIMAFRMRLQDQPDYITGTYIQADGSTATLMPSDLSMDIIEFTELSNKKLPLQWALSIASKGLNIKIETSKDDQWNPALVAYYEGNVVVSGTHTGRGFLELTGY</sequence>
<dbReference type="Pfam" id="PF17186">
    <property type="entry name" value="Lipocalin_9"/>
    <property type="match status" value="1"/>
</dbReference>
<dbReference type="OrthoDB" id="9770826at2"/>
<dbReference type="GO" id="GO:0016787">
    <property type="term" value="F:hydrolase activity"/>
    <property type="evidence" value="ECO:0007669"/>
    <property type="project" value="UniProtKB-KW"/>
</dbReference>
<evidence type="ECO:0000313" key="3">
    <source>
        <dbReference type="Proteomes" id="UP000009282"/>
    </source>
</evidence>
<organism evidence="2 3">
    <name type="scientific">Glaciecola nitratireducens (strain JCM 12485 / KCTC 12276 / FR1064)</name>
    <dbReference type="NCBI Taxonomy" id="1085623"/>
    <lineage>
        <taxon>Bacteria</taxon>
        <taxon>Pseudomonadati</taxon>
        <taxon>Pseudomonadota</taxon>
        <taxon>Gammaproteobacteria</taxon>
        <taxon>Alteromonadales</taxon>
        <taxon>Alteromonadaceae</taxon>
        <taxon>Brumicola</taxon>
    </lineage>
</organism>
<evidence type="ECO:0000313" key="2">
    <source>
        <dbReference type="EMBL" id="AEP29133.1"/>
    </source>
</evidence>
<dbReference type="HOGENOM" id="CLU_040626_0_0_6"/>
<dbReference type="Pfam" id="PF07143">
    <property type="entry name" value="CrtC"/>
    <property type="match status" value="1"/>
</dbReference>
<reference evidence="2 3" key="1">
    <citation type="journal article" date="2011" name="J. Bacteriol.">
        <title>Complete genome sequence of seawater bacterium Glaciecola nitratireducens FR1064T.</title>
        <authorList>
            <person name="Bian F."/>
            <person name="Qin Q.L."/>
            <person name="Xie B.B."/>
            <person name="Shu Y.L."/>
            <person name="Zhang X.Y."/>
            <person name="Yu Y."/>
            <person name="Chen B."/>
            <person name="Chen X.L."/>
            <person name="Zhou B.C."/>
            <person name="Zhang Y.Z."/>
        </authorList>
    </citation>
    <scope>NUCLEOTIDE SEQUENCE [LARGE SCALE GENOMIC DNA]</scope>
    <source>
        <strain evidence="3">JCM 12485 / KCTC 12276 / FR1064</strain>
    </source>
</reference>
<dbReference type="InterPro" id="IPR010791">
    <property type="entry name" value="AttH_dom"/>
</dbReference>
<dbReference type="PANTHER" id="PTHR38591:SF1">
    <property type="entry name" value="BLL1000 PROTEIN"/>
    <property type="match status" value="1"/>
</dbReference>
<dbReference type="AlphaFoldDB" id="G4QK11"/>
<keyword evidence="3" id="KW-1185">Reference proteome</keyword>
<gene>
    <name evidence="2" type="ordered locus">GNIT_0996</name>
</gene>
<feature type="domain" description="AttH" evidence="1">
    <location>
        <begin position="103"/>
        <end position="337"/>
    </location>
</feature>
<dbReference type="SUPFAM" id="SSF159245">
    <property type="entry name" value="AttH-like"/>
    <property type="match status" value="1"/>
</dbReference>
<dbReference type="eggNOG" id="COG5621">
    <property type="taxonomic scope" value="Bacteria"/>
</dbReference>
<accession>G4QK11</accession>
<dbReference type="Gene3D" id="2.40.370.10">
    <property type="entry name" value="AttH-like domain"/>
    <property type="match status" value="2"/>
</dbReference>
<dbReference type="RefSeq" id="WP_014108008.1">
    <property type="nucleotide sequence ID" value="NC_016041.1"/>
</dbReference>
<dbReference type="Proteomes" id="UP000009282">
    <property type="component" value="Chromosome"/>
</dbReference>
<dbReference type="InterPro" id="IPR023374">
    <property type="entry name" value="AttH-like_dom_sf"/>
</dbReference>
<keyword evidence="2" id="KW-0378">Hydrolase</keyword>
<evidence type="ECO:0000259" key="1">
    <source>
        <dbReference type="Pfam" id="PF07143"/>
    </source>
</evidence>
<name>G4QK11_GLANF</name>
<dbReference type="EMBL" id="CP003060">
    <property type="protein sequence ID" value="AEP29133.1"/>
    <property type="molecule type" value="Genomic_DNA"/>
</dbReference>
<dbReference type="STRING" id="1085623.GNIT_0996"/>
<protein>
    <submittedName>
        <fullName evidence="2">Putative secreted hydrolase</fullName>
    </submittedName>
</protein>
<dbReference type="KEGG" id="gni:GNIT_0996"/>